<evidence type="ECO:0000259" key="4">
    <source>
        <dbReference type="Pfam" id="PF18088"/>
    </source>
</evidence>
<evidence type="ECO:0000313" key="6">
    <source>
        <dbReference type="Proteomes" id="UP000260812"/>
    </source>
</evidence>
<dbReference type="InterPro" id="IPR041063">
    <property type="entry name" value="Glyco_H_20C_C"/>
</dbReference>
<comment type="caution">
    <text evidence="5">The sequence shown here is derived from an EMBL/GenBank/DDBJ whole genome shotgun (WGS) entry which is preliminary data.</text>
</comment>
<dbReference type="AlphaFoldDB" id="A0A3E3HZH0"/>
<evidence type="ECO:0000259" key="3">
    <source>
        <dbReference type="Pfam" id="PF00728"/>
    </source>
</evidence>
<feature type="domain" description="Glycoside hydrolase family 20 catalytic" evidence="3">
    <location>
        <begin position="120"/>
        <end position="306"/>
    </location>
</feature>
<protein>
    <submittedName>
        <fullName evidence="5">Beta-N-acetylhexosaminidase</fullName>
    </submittedName>
</protein>
<comment type="similarity">
    <text evidence="1">Belongs to the glycosyl hydrolase 20 family.</text>
</comment>
<keyword evidence="2" id="KW-0378">Hydrolase</keyword>
<proteinExistence type="inferred from homology"/>
<reference evidence="5" key="1">
    <citation type="submission" date="2018-08" db="EMBL/GenBank/DDBJ databases">
        <title>A genome reference for cultivated species of the human gut microbiota.</title>
        <authorList>
            <person name="Zou Y."/>
            <person name="Xue W."/>
            <person name="Luo G."/>
        </authorList>
    </citation>
    <scope>NUCLEOTIDE SEQUENCE [LARGE SCALE GENOMIC DNA]</scope>
    <source>
        <strain evidence="5">TF05-5AC</strain>
    </source>
</reference>
<dbReference type="Gene3D" id="3.20.20.80">
    <property type="entry name" value="Glycosidases"/>
    <property type="match status" value="1"/>
</dbReference>
<dbReference type="PANTHER" id="PTHR21040">
    <property type="entry name" value="BCDNA.GH04120"/>
    <property type="match status" value="1"/>
</dbReference>
<organism evidence="5 6">
    <name type="scientific">Eisenbergiella massiliensis</name>
    <dbReference type="NCBI Taxonomy" id="1720294"/>
    <lineage>
        <taxon>Bacteria</taxon>
        <taxon>Bacillati</taxon>
        <taxon>Bacillota</taxon>
        <taxon>Clostridia</taxon>
        <taxon>Lachnospirales</taxon>
        <taxon>Lachnospiraceae</taxon>
        <taxon>Eisenbergiella</taxon>
    </lineage>
</organism>
<evidence type="ECO:0000256" key="1">
    <source>
        <dbReference type="ARBA" id="ARBA00006285"/>
    </source>
</evidence>
<gene>
    <name evidence="5" type="ORF">DXC51_20575</name>
</gene>
<evidence type="ECO:0000313" key="5">
    <source>
        <dbReference type="EMBL" id="RGE57223.1"/>
    </source>
</evidence>
<dbReference type="Pfam" id="PF18088">
    <property type="entry name" value="Glyco_H_20C_C"/>
    <property type="match status" value="1"/>
</dbReference>
<dbReference type="InterPro" id="IPR017853">
    <property type="entry name" value="GH"/>
</dbReference>
<dbReference type="InterPro" id="IPR015883">
    <property type="entry name" value="Glyco_hydro_20_cat"/>
</dbReference>
<dbReference type="Pfam" id="PF00728">
    <property type="entry name" value="Glyco_hydro_20"/>
    <property type="match status" value="1"/>
</dbReference>
<dbReference type="PANTHER" id="PTHR21040:SF8">
    <property type="entry name" value="BCDNA.GH04120"/>
    <property type="match status" value="1"/>
</dbReference>
<dbReference type="GO" id="GO:0004563">
    <property type="term" value="F:beta-N-acetylhexosaminidase activity"/>
    <property type="evidence" value="ECO:0007669"/>
    <property type="project" value="UniProtKB-ARBA"/>
</dbReference>
<dbReference type="Proteomes" id="UP000260812">
    <property type="component" value="Unassembled WGS sequence"/>
</dbReference>
<dbReference type="RefSeq" id="WP_117545294.1">
    <property type="nucleotide sequence ID" value="NZ_QVLV01000017.1"/>
</dbReference>
<name>A0A3E3HZH0_9FIRM</name>
<accession>A0A3E3HZH0</accession>
<keyword evidence="6" id="KW-1185">Reference proteome</keyword>
<sequence>MYFKLMNNRPELLTGMRELLEERRHQVVTDAQTVNPVLNGGLEMPVEVTMDLTGVEDGREVSVTYSCCEEKGCRKGKAVLRACGKTFLFRALMTLVRELERKGTDDSFEKKETVYLDKNGTMLDCSRNSVLNVETIKKYIRIQAALGMNTMMLYTEDTYEVPEYPYFGAFRGRYTKEELAECDNYAALFGIEMIPCIQALAHLKTALRWDVMQGTRDTEDILLVGEEKVYDFVKACIKSATEPFRSRRVHLGMDEAWSLGLGNYLLKNGYHTKAEIMTEHLKRVADICRELGLEPMIWSDMYLRMVSPASEYYDVPLDSDLSDAVKPPQEIGLVYWDYYHDDENFYKSYLRMHRQLSEKTVFAGGGWVWNGVAPNFRVAFATTEAAMRACKAEGVREAVCTMWQDDGAETPMAAGLPSIVLFAEHGFSREPDRECLKEQFEFLTGSSFDAYLALGEFDAAPGSETFDNPSKYLLYQDVMMGLFDGQVKEADGSMKAGGAAESCLERYYERLREKLQGLAGSEAAIEDEVLELYIHLADVLSVKAGMGNRLCAAYAAGDKAALKEIAEKEIPSCMEKIKEYKRCREEIWDSESKIFGYEVLDIRLGGLLSRMETAQRRLKNYLTGRLDKLPELEEARLPYRPVKDGEEHKLCSCNSWRMIVSASPV</sequence>
<evidence type="ECO:0000256" key="2">
    <source>
        <dbReference type="ARBA" id="ARBA00022801"/>
    </source>
</evidence>
<dbReference type="EMBL" id="QVLV01000017">
    <property type="protein sequence ID" value="RGE57223.1"/>
    <property type="molecule type" value="Genomic_DNA"/>
</dbReference>
<dbReference type="Gene3D" id="1.20.120.670">
    <property type="entry name" value="N-acetyl-b-d-glucoasminidase"/>
    <property type="match status" value="1"/>
</dbReference>
<dbReference type="SUPFAM" id="SSF51445">
    <property type="entry name" value="(Trans)glycosidases"/>
    <property type="match status" value="1"/>
</dbReference>
<dbReference type="InterPro" id="IPR038901">
    <property type="entry name" value="HEXDC-like"/>
</dbReference>
<dbReference type="GO" id="GO:0005975">
    <property type="term" value="P:carbohydrate metabolic process"/>
    <property type="evidence" value="ECO:0007669"/>
    <property type="project" value="InterPro"/>
</dbReference>
<dbReference type="CDD" id="cd06565">
    <property type="entry name" value="GH20_GcnA-like"/>
    <property type="match status" value="1"/>
</dbReference>
<dbReference type="GeneID" id="97989196"/>
<feature type="domain" description="Glycoside Hydrolase 20C C-terminal" evidence="4">
    <location>
        <begin position="449"/>
        <end position="649"/>
    </location>
</feature>